<evidence type="ECO:0000259" key="1">
    <source>
        <dbReference type="Pfam" id="PF04218"/>
    </source>
</evidence>
<feature type="domain" description="HTH psq-type" evidence="1">
    <location>
        <begin position="18"/>
        <end position="45"/>
    </location>
</feature>
<dbReference type="InterPro" id="IPR007889">
    <property type="entry name" value="HTH_Psq"/>
</dbReference>
<comment type="caution">
    <text evidence="2">The sequence shown here is derived from an EMBL/GenBank/DDBJ whole genome shotgun (WGS) entry which is preliminary data.</text>
</comment>
<reference evidence="3" key="1">
    <citation type="journal article" date="2019" name="Int. J. Syst. Evol. Microbiol.">
        <title>The Global Catalogue of Microorganisms (GCM) 10K type strain sequencing project: providing services to taxonomists for standard genome sequencing and annotation.</title>
        <authorList>
            <consortium name="The Broad Institute Genomics Platform"/>
            <consortium name="The Broad Institute Genome Sequencing Center for Infectious Disease"/>
            <person name="Wu L."/>
            <person name="Ma J."/>
        </authorList>
    </citation>
    <scope>NUCLEOTIDE SEQUENCE [LARGE SCALE GENOMIC DNA]</scope>
    <source>
        <strain evidence="3">KCTC 52449</strain>
    </source>
</reference>
<dbReference type="Gene3D" id="1.10.10.60">
    <property type="entry name" value="Homeodomain-like"/>
    <property type="match status" value="1"/>
</dbReference>
<name>A0ABV7K1H1_9ALTE</name>
<dbReference type="Proteomes" id="UP001595477">
    <property type="component" value="Unassembled WGS sequence"/>
</dbReference>
<sequence length="64" mass="7192">MSKPTDIERVTAVLHLKLHENLSNRDIARRLNVGAATISDILDKFRTLNCGGLLSEHASDQWLH</sequence>
<gene>
    <name evidence="2" type="ORF">ACFOEW_15555</name>
</gene>
<keyword evidence="3" id="KW-1185">Reference proteome</keyword>
<dbReference type="RefSeq" id="WP_241155734.1">
    <property type="nucleotide sequence ID" value="NZ_JBHRSX010000068.1"/>
</dbReference>
<proteinExistence type="predicted"/>
<protein>
    <submittedName>
        <fullName evidence="2">Helix-turn-helix domain-containing protein</fullName>
    </submittedName>
</protein>
<organism evidence="2 3">
    <name type="scientific">Alteromonas oceani</name>
    <dbReference type="NCBI Taxonomy" id="2071609"/>
    <lineage>
        <taxon>Bacteria</taxon>
        <taxon>Pseudomonadati</taxon>
        <taxon>Pseudomonadota</taxon>
        <taxon>Gammaproteobacteria</taxon>
        <taxon>Alteromonadales</taxon>
        <taxon>Alteromonadaceae</taxon>
        <taxon>Alteromonas/Salinimonas group</taxon>
        <taxon>Alteromonas</taxon>
    </lineage>
</organism>
<accession>A0ABV7K1H1</accession>
<dbReference type="Pfam" id="PF04218">
    <property type="entry name" value="CENP-B_N"/>
    <property type="match status" value="1"/>
</dbReference>
<evidence type="ECO:0000313" key="3">
    <source>
        <dbReference type="Proteomes" id="UP001595477"/>
    </source>
</evidence>
<evidence type="ECO:0000313" key="2">
    <source>
        <dbReference type="EMBL" id="MFC3203227.1"/>
    </source>
</evidence>
<dbReference type="EMBL" id="JBHRSX010000068">
    <property type="protein sequence ID" value="MFC3203227.1"/>
    <property type="molecule type" value="Genomic_DNA"/>
</dbReference>